<dbReference type="PANTHER" id="PTHR21588:SF18">
    <property type="entry name" value="MICOS COMPLEX SUBUNIT MIC19"/>
    <property type="match status" value="1"/>
</dbReference>
<dbReference type="SUPFAM" id="SSF47072">
    <property type="entry name" value="Cysteine alpha-hairpin motif"/>
    <property type="match status" value="1"/>
</dbReference>
<dbReference type="Proteomes" id="UP001497472">
    <property type="component" value="Unassembled WGS sequence"/>
</dbReference>
<dbReference type="GO" id="GO:0061617">
    <property type="term" value="C:MICOS complex"/>
    <property type="evidence" value="ECO:0007669"/>
    <property type="project" value="TreeGrafter"/>
</dbReference>
<name>A0AAV1IS66_9NEOP</name>
<accession>A0AAV1IS66</accession>
<keyword evidence="2" id="KW-1185">Reference proteome</keyword>
<dbReference type="EMBL" id="CAVLEF010000001">
    <property type="protein sequence ID" value="CAK1539943.1"/>
    <property type="molecule type" value="Genomic_DNA"/>
</dbReference>
<dbReference type="InterPro" id="IPR052632">
    <property type="entry name" value="MICOS_subunit_Mic19"/>
</dbReference>
<evidence type="ECO:0000313" key="2">
    <source>
        <dbReference type="Proteomes" id="UP001497472"/>
    </source>
</evidence>
<comment type="caution">
    <text evidence="1">The sequence shown here is derived from an EMBL/GenBank/DDBJ whole genome shotgun (WGS) entry which is preliminary data.</text>
</comment>
<protein>
    <submittedName>
        <fullName evidence="1">Uncharacterized protein</fullName>
    </submittedName>
</protein>
<dbReference type="GO" id="GO:0007007">
    <property type="term" value="P:inner mitochondrial membrane organization"/>
    <property type="evidence" value="ECO:0007669"/>
    <property type="project" value="TreeGrafter"/>
</dbReference>
<dbReference type="AlphaFoldDB" id="A0AAV1IS66"/>
<evidence type="ECO:0000313" key="1">
    <source>
        <dbReference type="EMBL" id="CAK1539943.1"/>
    </source>
</evidence>
<dbReference type="PANTHER" id="PTHR21588">
    <property type="entry name" value="COILED-COIL-HELIX-COILED-COIL-HELIX DOMAIN CONTAINING 6"/>
    <property type="match status" value="1"/>
</dbReference>
<sequence>MGHLPSKDTRRISFDNKFAMNSALTIPKPTDDEININTLDGTQTSELNYKENTRAIEVHDDEHDYWVHRIEYLKNEHHLINKIVETEYEKTIENTKNLFDPPKIAHDRIQKITPCFDRRSKMMKCYEDNPHQPLLCSATVQAFTNCVMSCQLEE</sequence>
<reference evidence="1 2" key="1">
    <citation type="submission" date="2023-11" db="EMBL/GenBank/DDBJ databases">
        <authorList>
            <person name="Okamura Y."/>
        </authorList>
    </citation>
    <scope>NUCLEOTIDE SEQUENCE [LARGE SCALE GENOMIC DNA]</scope>
</reference>
<dbReference type="InterPro" id="IPR009069">
    <property type="entry name" value="Cys_alpha_HP_mot_SF"/>
</dbReference>
<organism evidence="1 2">
    <name type="scientific">Leptosia nina</name>
    <dbReference type="NCBI Taxonomy" id="320188"/>
    <lineage>
        <taxon>Eukaryota</taxon>
        <taxon>Metazoa</taxon>
        <taxon>Ecdysozoa</taxon>
        <taxon>Arthropoda</taxon>
        <taxon>Hexapoda</taxon>
        <taxon>Insecta</taxon>
        <taxon>Pterygota</taxon>
        <taxon>Neoptera</taxon>
        <taxon>Endopterygota</taxon>
        <taxon>Lepidoptera</taxon>
        <taxon>Glossata</taxon>
        <taxon>Ditrysia</taxon>
        <taxon>Papilionoidea</taxon>
        <taxon>Pieridae</taxon>
        <taxon>Pierinae</taxon>
        <taxon>Leptosia</taxon>
    </lineage>
</organism>
<proteinExistence type="predicted"/>
<gene>
    <name evidence="1" type="ORF">LNINA_LOCUS38</name>
</gene>